<name>A0ABT5N461_9BURK</name>
<keyword evidence="1" id="KW-0472">Membrane</keyword>
<dbReference type="Pfam" id="PF05226">
    <property type="entry name" value="CHASE2"/>
    <property type="match status" value="1"/>
</dbReference>
<organism evidence="3 4">
    <name type="scientific">Curvibacter cyanobacteriorum</name>
    <dbReference type="NCBI Taxonomy" id="3026422"/>
    <lineage>
        <taxon>Bacteria</taxon>
        <taxon>Pseudomonadati</taxon>
        <taxon>Pseudomonadota</taxon>
        <taxon>Betaproteobacteria</taxon>
        <taxon>Burkholderiales</taxon>
        <taxon>Comamonadaceae</taxon>
        <taxon>Curvibacter</taxon>
    </lineage>
</organism>
<keyword evidence="1" id="KW-0812">Transmembrane</keyword>
<feature type="transmembrane region" description="Helical" evidence="1">
    <location>
        <begin position="12"/>
        <end position="37"/>
    </location>
</feature>
<accession>A0ABT5N461</accession>
<feature type="domain" description="CHASE2" evidence="2">
    <location>
        <begin position="31"/>
        <end position="299"/>
    </location>
</feature>
<dbReference type="RefSeq" id="WP_273953657.1">
    <property type="nucleotide sequence ID" value="NZ_JAQSIP010000013.1"/>
</dbReference>
<evidence type="ECO:0000313" key="4">
    <source>
        <dbReference type="Proteomes" id="UP001528673"/>
    </source>
</evidence>
<protein>
    <submittedName>
        <fullName evidence="3">CHASE2 domain-containing protein</fullName>
    </submittedName>
</protein>
<feature type="transmembrane region" description="Helical" evidence="1">
    <location>
        <begin position="343"/>
        <end position="363"/>
    </location>
</feature>
<comment type="caution">
    <text evidence="3">The sequence shown here is derived from an EMBL/GenBank/DDBJ whole genome shotgun (WGS) entry which is preliminary data.</text>
</comment>
<dbReference type="EMBL" id="JAQSIP010000013">
    <property type="protein sequence ID" value="MDD0840872.1"/>
    <property type="molecule type" value="Genomic_DNA"/>
</dbReference>
<feature type="transmembrane region" description="Helical" evidence="1">
    <location>
        <begin position="370"/>
        <end position="390"/>
    </location>
</feature>
<evidence type="ECO:0000256" key="1">
    <source>
        <dbReference type="SAM" id="Phobius"/>
    </source>
</evidence>
<keyword evidence="1" id="KW-1133">Transmembrane helix</keyword>
<dbReference type="Proteomes" id="UP001528673">
    <property type="component" value="Unassembled WGS sequence"/>
</dbReference>
<evidence type="ECO:0000313" key="3">
    <source>
        <dbReference type="EMBL" id="MDD0840872.1"/>
    </source>
</evidence>
<reference evidence="3 4" key="1">
    <citation type="submission" date="2023-02" db="EMBL/GenBank/DDBJ databases">
        <title>Bacterial whole genomic sequence of Curvibacter sp. HBC61.</title>
        <authorList>
            <person name="Le V."/>
            <person name="Ko S.-R."/>
            <person name="Ahn C.-Y."/>
            <person name="Oh H.-M."/>
        </authorList>
    </citation>
    <scope>NUCLEOTIDE SEQUENCE [LARGE SCALE GENOMIC DNA]</scope>
    <source>
        <strain evidence="3 4">HBC61</strain>
    </source>
</reference>
<keyword evidence="4" id="KW-1185">Reference proteome</keyword>
<evidence type="ECO:0000259" key="2">
    <source>
        <dbReference type="Pfam" id="PF05226"/>
    </source>
</evidence>
<sequence>MNALFKVVADWFSTFLGAGVATLLRNNVLLAAVVFLFSNSGGWKYFASTIAAYDFRWAAHWSDTGDEPEQPLVIAIDDQGYRDYFGGHSPVSRAQMRALLRVIQAHTPASTRVAIDIDLSPGPVDGVAQRALDAFWLDQPGKWVLPAVQGGSPAQAQAWRQWREGLCQQGVQFGLPYVPTEFGAPRLTHQYEHSLGDALVRPGGPCVDPDAGAPTQRPMPLLAAALQRPAVLLFQGDLHALAQALDGRRPRAIVLGGFWGLEDRFDTPLGERFGVQLHAAAVAGAWRGERLGSRLSELLVHWTFLSLMSMLLFTLMQRLNAWTQGAPAGQPGLVFFDQVGKPVLLSLTVLACLFGWVTVNAWFHAWTGWWVSSVQACTSVPLITVIVWNYGRAAPQLYKGVRSAWTMGVSEPMRKDLHSLRSAWARLQAPAAAPPGAAADPAASQPLPRWRLWFELGASSLSLLMQNGVPVLTTGYLIYKMCQ</sequence>
<proteinExistence type="predicted"/>
<dbReference type="InterPro" id="IPR007890">
    <property type="entry name" value="CHASE2"/>
</dbReference>
<gene>
    <name evidence="3" type="ORF">PSQ40_20015</name>
</gene>